<evidence type="ECO:0000313" key="3">
    <source>
        <dbReference type="Proteomes" id="UP001147700"/>
    </source>
</evidence>
<protein>
    <recommendedName>
        <fullName evidence="1">VOC domain-containing protein</fullName>
    </recommendedName>
</protein>
<proteinExistence type="predicted"/>
<accession>A0ABT4RE91</accession>
<keyword evidence="3" id="KW-1185">Reference proteome</keyword>
<dbReference type="InterPro" id="IPR037523">
    <property type="entry name" value="VOC_core"/>
</dbReference>
<organism evidence="2 3">
    <name type="scientific">Solirubrobacter deserti</name>
    <dbReference type="NCBI Taxonomy" id="2282478"/>
    <lineage>
        <taxon>Bacteria</taxon>
        <taxon>Bacillati</taxon>
        <taxon>Actinomycetota</taxon>
        <taxon>Thermoleophilia</taxon>
        <taxon>Solirubrobacterales</taxon>
        <taxon>Solirubrobacteraceae</taxon>
        <taxon>Solirubrobacter</taxon>
    </lineage>
</organism>
<name>A0ABT4RE91_9ACTN</name>
<dbReference type="InterPro" id="IPR041581">
    <property type="entry name" value="Glyoxalase_6"/>
</dbReference>
<dbReference type="PROSITE" id="PS51819">
    <property type="entry name" value="VOC"/>
    <property type="match status" value="1"/>
</dbReference>
<dbReference type="Proteomes" id="UP001147700">
    <property type="component" value="Unassembled WGS sequence"/>
</dbReference>
<comment type="caution">
    <text evidence="2">The sequence shown here is derived from an EMBL/GenBank/DDBJ whole genome shotgun (WGS) entry which is preliminary data.</text>
</comment>
<dbReference type="Pfam" id="PF18029">
    <property type="entry name" value="Glyoxalase_6"/>
    <property type="match status" value="1"/>
</dbReference>
<reference evidence="2" key="1">
    <citation type="submission" date="2022-10" db="EMBL/GenBank/DDBJ databases">
        <title>The WGS of Solirubrobacter sp. CPCC 204708.</title>
        <authorList>
            <person name="Jiang Z."/>
        </authorList>
    </citation>
    <scope>NUCLEOTIDE SEQUENCE</scope>
    <source>
        <strain evidence="2">CPCC 204708</strain>
    </source>
</reference>
<evidence type="ECO:0000259" key="1">
    <source>
        <dbReference type="PROSITE" id="PS51819"/>
    </source>
</evidence>
<dbReference type="RefSeq" id="WP_202953703.1">
    <property type="nucleotide sequence ID" value="NZ_JAPCID010000006.1"/>
</dbReference>
<dbReference type="InterPro" id="IPR029068">
    <property type="entry name" value="Glyas_Bleomycin-R_OHBP_Dase"/>
</dbReference>
<evidence type="ECO:0000313" key="2">
    <source>
        <dbReference type="EMBL" id="MDA0136837.1"/>
    </source>
</evidence>
<dbReference type="EMBL" id="JAPCID010000006">
    <property type="protein sequence ID" value="MDA0136837.1"/>
    <property type="molecule type" value="Genomic_DNA"/>
</dbReference>
<dbReference type="Gene3D" id="3.10.180.10">
    <property type="entry name" value="2,3-Dihydroxybiphenyl 1,2-Dioxygenase, domain 1"/>
    <property type="match status" value="1"/>
</dbReference>
<dbReference type="SUPFAM" id="SSF54593">
    <property type="entry name" value="Glyoxalase/Bleomycin resistance protein/Dihydroxybiphenyl dioxygenase"/>
    <property type="match status" value="1"/>
</dbReference>
<feature type="domain" description="VOC" evidence="1">
    <location>
        <begin position="1"/>
        <end position="114"/>
    </location>
</feature>
<gene>
    <name evidence="2" type="ORF">OJ962_04950</name>
</gene>
<sequence length="123" mass="13745">MLQHVTLEIAPDQVADCVAFWALLGFTEMVPPPMLRDRYTWVEREGTQIHYAPSDDPSRPAREGHVAIVAPDYEAVLRALTEAGYELTEGSNAWDAPRTFVRDPAGHRVEVMSAPPHLPWPGE</sequence>